<sequence length="105" mass="10320">MVAGLVVPLAGQGIAVWASMAVAIANGGGPNADLDAGEKFGVLVPSVLAYGSAELMLLGICVALPLTLSLFLRSRASSGLVVGLAAGRVFGLAAGMLYQCGGFGL</sequence>
<keyword evidence="1" id="KW-0812">Transmembrane</keyword>
<proteinExistence type="predicted"/>
<evidence type="ECO:0000313" key="3">
    <source>
        <dbReference type="Proteomes" id="UP000642748"/>
    </source>
</evidence>
<feature type="transmembrane region" description="Helical" evidence="1">
    <location>
        <begin position="47"/>
        <end position="72"/>
    </location>
</feature>
<evidence type="ECO:0000256" key="1">
    <source>
        <dbReference type="SAM" id="Phobius"/>
    </source>
</evidence>
<accession>A0A8J3VNC2</accession>
<reference evidence="2" key="1">
    <citation type="submission" date="2021-01" db="EMBL/GenBank/DDBJ databases">
        <title>Whole genome shotgun sequence of Rugosimonospora africana NBRC 104875.</title>
        <authorList>
            <person name="Komaki H."/>
            <person name="Tamura T."/>
        </authorList>
    </citation>
    <scope>NUCLEOTIDE SEQUENCE</scope>
    <source>
        <strain evidence="2">NBRC 104875</strain>
    </source>
</reference>
<keyword evidence="1" id="KW-1133">Transmembrane helix</keyword>
<dbReference type="Proteomes" id="UP000642748">
    <property type="component" value="Unassembled WGS sequence"/>
</dbReference>
<feature type="transmembrane region" description="Helical" evidence="1">
    <location>
        <begin position="79"/>
        <end position="98"/>
    </location>
</feature>
<organism evidence="2 3">
    <name type="scientific">Rugosimonospora africana</name>
    <dbReference type="NCBI Taxonomy" id="556532"/>
    <lineage>
        <taxon>Bacteria</taxon>
        <taxon>Bacillati</taxon>
        <taxon>Actinomycetota</taxon>
        <taxon>Actinomycetes</taxon>
        <taxon>Micromonosporales</taxon>
        <taxon>Micromonosporaceae</taxon>
        <taxon>Rugosimonospora</taxon>
    </lineage>
</organism>
<dbReference type="EMBL" id="BONZ01000003">
    <property type="protein sequence ID" value="GIH12058.1"/>
    <property type="molecule type" value="Genomic_DNA"/>
</dbReference>
<keyword evidence="1" id="KW-0472">Membrane</keyword>
<gene>
    <name evidence="2" type="ORF">Raf01_02300</name>
</gene>
<name>A0A8J3VNC2_9ACTN</name>
<dbReference type="AlphaFoldDB" id="A0A8J3VNC2"/>
<protein>
    <submittedName>
        <fullName evidence="2">Uncharacterized protein</fullName>
    </submittedName>
</protein>
<evidence type="ECO:0000313" key="2">
    <source>
        <dbReference type="EMBL" id="GIH12058.1"/>
    </source>
</evidence>
<comment type="caution">
    <text evidence="2">The sequence shown here is derived from an EMBL/GenBank/DDBJ whole genome shotgun (WGS) entry which is preliminary data.</text>
</comment>
<keyword evidence="3" id="KW-1185">Reference proteome</keyword>